<keyword evidence="13" id="KW-1185">Reference proteome</keyword>
<dbReference type="Proteomes" id="UP001375240">
    <property type="component" value="Unassembled WGS sequence"/>
</dbReference>
<dbReference type="GO" id="GO:0008843">
    <property type="term" value="F:endochitinase activity"/>
    <property type="evidence" value="ECO:0007669"/>
    <property type="project" value="UniProtKB-EC"/>
</dbReference>
<keyword evidence="7" id="KW-0624">Polysaccharide degradation</keyword>
<dbReference type="GO" id="GO:0000272">
    <property type="term" value="P:polysaccharide catabolic process"/>
    <property type="evidence" value="ECO:0007669"/>
    <property type="project" value="UniProtKB-KW"/>
</dbReference>
<evidence type="ECO:0000259" key="11">
    <source>
        <dbReference type="PROSITE" id="PS51910"/>
    </source>
</evidence>
<dbReference type="PROSITE" id="PS51910">
    <property type="entry name" value="GH18_2"/>
    <property type="match status" value="1"/>
</dbReference>
<feature type="signal peptide" evidence="10">
    <location>
        <begin position="1"/>
        <end position="24"/>
    </location>
</feature>
<evidence type="ECO:0000313" key="13">
    <source>
        <dbReference type="Proteomes" id="UP001375240"/>
    </source>
</evidence>
<feature type="chain" id="PRO_5043956559" description="chitinase" evidence="10">
    <location>
        <begin position="25"/>
        <end position="411"/>
    </location>
</feature>
<reference evidence="12 13" key="1">
    <citation type="submission" date="2019-10" db="EMBL/GenBank/DDBJ databases">
        <authorList>
            <person name="Palmer J.M."/>
        </authorList>
    </citation>
    <scope>NUCLEOTIDE SEQUENCE [LARGE SCALE GENOMIC DNA]</scope>
    <source>
        <strain evidence="12 13">TWF696</strain>
    </source>
</reference>
<evidence type="ECO:0000256" key="8">
    <source>
        <dbReference type="RuleBase" id="RU000489"/>
    </source>
</evidence>
<evidence type="ECO:0000256" key="1">
    <source>
        <dbReference type="ARBA" id="ARBA00000822"/>
    </source>
</evidence>
<evidence type="ECO:0000313" key="12">
    <source>
        <dbReference type="EMBL" id="KAK6329712.1"/>
    </source>
</evidence>
<evidence type="ECO:0000256" key="3">
    <source>
        <dbReference type="ARBA" id="ARBA00022801"/>
    </source>
</evidence>
<dbReference type="Gene3D" id="3.20.20.80">
    <property type="entry name" value="Glycosidases"/>
    <property type="match status" value="1"/>
</dbReference>
<dbReference type="AlphaFoldDB" id="A0AAV9U0D6"/>
<dbReference type="PANTHER" id="PTHR45708">
    <property type="entry name" value="ENDOCHITINASE"/>
    <property type="match status" value="1"/>
</dbReference>
<comment type="catalytic activity">
    <reaction evidence="1">
        <text>Random endo-hydrolysis of N-acetyl-beta-D-glucosaminide (1-&gt;4)-beta-linkages in chitin and chitodextrins.</text>
        <dbReference type="EC" id="3.2.1.14"/>
    </reaction>
</comment>
<evidence type="ECO:0000256" key="2">
    <source>
        <dbReference type="ARBA" id="ARBA00012729"/>
    </source>
</evidence>
<dbReference type="Pfam" id="PF00704">
    <property type="entry name" value="Glyco_hydro_18"/>
    <property type="match status" value="1"/>
</dbReference>
<keyword evidence="3 8" id="KW-0378">Hydrolase</keyword>
<evidence type="ECO:0000256" key="5">
    <source>
        <dbReference type="ARBA" id="ARBA00023277"/>
    </source>
</evidence>
<keyword evidence="6 8" id="KW-0326">Glycosidase</keyword>
<dbReference type="EMBL" id="JAVHNQ010000019">
    <property type="protein sequence ID" value="KAK6329712.1"/>
    <property type="molecule type" value="Genomic_DNA"/>
</dbReference>
<evidence type="ECO:0000256" key="9">
    <source>
        <dbReference type="RuleBase" id="RU004453"/>
    </source>
</evidence>
<dbReference type="EC" id="3.2.1.14" evidence="2"/>
<gene>
    <name evidence="12" type="primary">CHT1</name>
    <name evidence="12" type="ORF">TWF696_003579</name>
</gene>
<evidence type="ECO:0000256" key="10">
    <source>
        <dbReference type="SAM" id="SignalP"/>
    </source>
</evidence>
<dbReference type="PROSITE" id="PS01095">
    <property type="entry name" value="GH18_1"/>
    <property type="match status" value="1"/>
</dbReference>
<feature type="domain" description="GH18" evidence="11">
    <location>
        <begin position="31"/>
        <end position="340"/>
    </location>
</feature>
<organism evidence="12 13">
    <name type="scientific">Orbilia brochopaga</name>
    <dbReference type="NCBI Taxonomy" id="3140254"/>
    <lineage>
        <taxon>Eukaryota</taxon>
        <taxon>Fungi</taxon>
        <taxon>Dikarya</taxon>
        <taxon>Ascomycota</taxon>
        <taxon>Pezizomycotina</taxon>
        <taxon>Orbiliomycetes</taxon>
        <taxon>Orbiliales</taxon>
        <taxon>Orbiliaceae</taxon>
        <taxon>Orbilia</taxon>
    </lineage>
</organism>
<comment type="similarity">
    <text evidence="9">Belongs to the glycosyl hydrolase 18 family.</text>
</comment>
<dbReference type="InterPro" id="IPR050542">
    <property type="entry name" value="Glycosyl_Hydrlase18_Chitinase"/>
</dbReference>
<dbReference type="SUPFAM" id="SSF51445">
    <property type="entry name" value="(Trans)glycosidases"/>
    <property type="match status" value="1"/>
</dbReference>
<evidence type="ECO:0000256" key="7">
    <source>
        <dbReference type="ARBA" id="ARBA00023326"/>
    </source>
</evidence>
<name>A0AAV9U0D6_9PEZI</name>
<accession>A0AAV9U0D6</accession>
<proteinExistence type="inferred from homology"/>
<dbReference type="PANTHER" id="PTHR45708:SF49">
    <property type="entry name" value="ENDOCHITINASE"/>
    <property type="match status" value="1"/>
</dbReference>
<dbReference type="InterPro" id="IPR017853">
    <property type="entry name" value="GH"/>
</dbReference>
<keyword evidence="5" id="KW-0119">Carbohydrate metabolism</keyword>
<dbReference type="InterPro" id="IPR001579">
    <property type="entry name" value="Glyco_hydro_18_chit_AS"/>
</dbReference>
<protein>
    <recommendedName>
        <fullName evidence="2">chitinase</fullName>
        <ecNumber evidence="2">3.2.1.14</ecNumber>
    </recommendedName>
</protein>
<dbReference type="InterPro" id="IPR001223">
    <property type="entry name" value="Glyco_hydro18_cat"/>
</dbReference>
<evidence type="ECO:0000256" key="6">
    <source>
        <dbReference type="ARBA" id="ARBA00023295"/>
    </source>
</evidence>
<evidence type="ECO:0000256" key="4">
    <source>
        <dbReference type="ARBA" id="ARBA00023024"/>
    </source>
</evidence>
<dbReference type="GO" id="GO:0006032">
    <property type="term" value="P:chitin catabolic process"/>
    <property type="evidence" value="ECO:0007669"/>
    <property type="project" value="UniProtKB-KW"/>
</dbReference>
<comment type="caution">
    <text evidence="12">The sequence shown here is derived from an EMBL/GenBank/DDBJ whole genome shotgun (WGS) entry which is preliminary data.</text>
</comment>
<keyword evidence="4" id="KW-0146">Chitin degradation</keyword>
<keyword evidence="10" id="KW-0732">Signal</keyword>
<dbReference type="GO" id="GO:0005576">
    <property type="term" value="C:extracellular region"/>
    <property type="evidence" value="ECO:0007669"/>
    <property type="project" value="TreeGrafter"/>
</dbReference>
<sequence>MVSIRLYAISFVLLLLSISNVGQCFDPKRADNVALYWGQSSQAGKQEPLGDYCDRDSVDILIISFIAKLSGNERMPVLQMAPTTDGDVDHRAISEDIQYCRRQGKKVLVSIGGHGSGYELNSEAEATSAAKQIWGTFLGGGQGGGFQRPFGDVELDGVDLDIESPVGQEGVYWPLFIDQLQSLYRSETGRNGKSDYLITASPQCPFPDVIMSPALMEKRSWFDMLFIQFYNNPCAPSNKESFNFNEWAEWARFSSLNPHVKLYLGTPASPDAASSGGDMPLKDLLTVASETMEDCENARVFWKGTHTNSTYNPFGGIAFWDASWTTAEMTNTVKASLSSSWSKIAANGGAGSQFFKRAAQPVRDGQVKIAPSRAARHVRPRATAHSRRHGHLRRQGHLRRLHAHLGRRVSI</sequence>